<dbReference type="Gene3D" id="2.30.330.10">
    <property type="entry name" value="SpoA-like"/>
    <property type="match status" value="1"/>
</dbReference>
<feature type="domain" description="Flagellar motor switch protein FliN-like C-terminal" evidence="1">
    <location>
        <begin position="254"/>
        <end position="317"/>
    </location>
</feature>
<dbReference type="EMBL" id="SORE01000003">
    <property type="protein sequence ID" value="TDY53570.1"/>
    <property type="molecule type" value="Genomic_DNA"/>
</dbReference>
<reference evidence="2 3" key="1">
    <citation type="submission" date="2019-03" db="EMBL/GenBank/DDBJ databases">
        <title>Genomic Encyclopedia of Type Strains, Phase III (KMG-III): the genomes of soil and plant-associated and newly described type strains.</title>
        <authorList>
            <person name="Whitman W."/>
        </authorList>
    </citation>
    <scope>NUCLEOTIDE SEQUENCE [LARGE SCALE GENOMIC DNA]</scope>
    <source>
        <strain evidence="2 3">LMG 29544</strain>
    </source>
</reference>
<dbReference type="Pfam" id="PF01052">
    <property type="entry name" value="FliMN_C"/>
    <property type="match status" value="1"/>
</dbReference>
<organism evidence="2 3">
    <name type="scientific">Paraburkholderia rhizosphaerae</name>
    <dbReference type="NCBI Taxonomy" id="480658"/>
    <lineage>
        <taxon>Bacteria</taxon>
        <taxon>Pseudomonadati</taxon>
        <taxon>Pseudomonadota</taxon>
        <taxon>Betaproteobacteria</taxon>
        <taxon>Burkholderiales</taxon>
        <taxon>Burkholderiaceae</taxon>
        <taxon>Paraburkholderia</taxon>
    </lineage>
</organism>
<dbReference type="SUPFAM" id="SSF101801">
    <property type="entry name" value="Surface presentation of antigens (SPOA)"/>
    <property type="match status" value="1"/>
</dbReference>
<name>A0A4R8M2L9_9BURK</name>
<dbReference type="GO" id="GO:0050918">
    <property type="term" value="P:positive chemotaxis"/>
    <property type="evidence" value="ECO:0007669"/>
    <property type="project" value="TreeGrafter"/>
</dbReference>
<comment type="caution">
    <text evidence="2">The sequence shown here is derived from an EMBL/GenBank/DDBJ whole genome shotgun (WGS) entry which is preliminary data.</text>
</comment>
<proteinExistence type="predicted"/>
<dbReference type="GO" id="GO:0071978">
    <property type="term" value="P:bacterial-type flagellum-dependent swarming motility"/>
    <property type="evidence" value="ECO:0007669"/>
    <property type="project" value="TreeGrafter"/>
</dbReference>
<protein>
    <submittedName>
        <fullName evidence="2">Type III secretion protein Q</fullName>
    </submittedName>
</protein>
<dbReference type="AlphaFoldDB" id="A0A4R8M2L9"/>
<sequence length="327" mass="36134">MNPWTGMSRLSHADAERLNVAALHFGAPYPVTVGVRRYLLQFDTCRQRYPLKLAGIASGQPFTVDCDASALLPSLPSRALPREEADMRELIEDALEDWLSALEGAFGFSFELQRILFDAAPTASLYGLSLTHVQSGRIAHFAFHCEAVDQWLRRLPPPPAGVDALRRRLMVPVPVCMAGPLLPLARLRRIRPGDALLLDRMSYYLRVPLRGGARRISLNLSGEQILVDHPLIDDERDQPEMTSEFIAVDALTFAFDAVLGTISLSVHDLAHLRTGSVLSLRIPTRERAVTLLCHGVPFARGELVDIDDALGVRITDMTQRTSPDADA</sequence>
<keyword evidence="3" id="KW-1185">Reference proteome</keyword>
<evidence type="ECO:0000259" key="1">
    <source>
        <dbReference type="Pfam" id="PF01052"/>
    </source>
</evidence>
<dbReference type="PANTHER" id="PTHR30034">
    <property type="entry name" value="FLAGELLAR MOTOR SWITCH PROTEIN FLIM"/>
    <property type="match status" value="1"/>
</dbReference>
<dbReference type="InterPro" id="IPR001543">
    <property type="entry name" value="FliN-like_C"/>
</dbReference>
<evidence type="ECO:0000313" key="3">
    <source>
        <dbReference type="Proteomes" id="UP000295509"/>
    </source>
</evidence>
<dbReference type="InterPro" id="IPR036429">
    <property type="entry name" value="SpoA-like_sf"/>
</dbReference>
<evidence type="ECO:0000313" key="2">
    <source>
        <dbReference type="EMBL" id="TDY53570.1"/>
    </source>
</evidence>
<dbReference type="PANTHER" id="PTHR30034:SF6">
    <property type="entry name" value="YOP PROTEINS TRANSLOCATION PROTEIN Q"/>
    <property type="match status" value="1"/>
</dbReference>
<dbReference type="RefSeq" id="WP_243849331.1">
    <property type="nucleotide sequence ID" value="NZ_JBHLUW010000013.1"/>
</dbReference>
<dbReference type="Proteomes" id="UP000295509">
    <property type="component" value="Unassembled WGS sequence"/>
</dbReference>
<accession>A0A4R8M2L9</accession>
<gene>
    <name evidence="2" type="ORF">BX592_103383</name>
</gene>